<reference evidence="1 2" key="1">
    <citation type="journal article" date="2016" name="Nat. Commun.">
        <title>Thousands of microbial genomes shed light on interconnected biogeochemical processes in an aquifer system.</title>
        <authorList>
            <person name="Anantharaman K."/>
            <person name="Brown C.T."/>
            <person name="Hug L.A."/>
            <person name="Sharon I."/>
            <person name="Castelle C.J."/>
            <person name="Probst A.J."/>
            <person name="Thomas B.C."/>
            <person name="Singh A."/>
            <person name="Wilkins M.J."/>
            <person name="Karaoz U."/>
            <person name="Brodie E.L."/>
            <person name="Williams K.H."/>
            <person name="Hubbard S.S."/>
            <person name="Banfield J.F."/>
        </authorList>
    </citation>
    <scope>NUCLEOTIDE SEQUENCE [LARGE SCALE GENOMIC DNA]</scope>
</reference>
<protein>
    <submittedName>
        <fullName evidence="1">Uncharacterized protein</fullName>
    </submittedName>
</protein>
<comment type="caution">
    <text evidence="1">The sequence shown here is derived from an EMBL/GenBank/DDBJ whole genome shotgun (WGS) entry which is preliminary data.</text>
</comment>
<organism evidence="1 2">
    <name type="scientific">Candidatus Daviesbacteria bacterium RIFCSPHIGHO2_02_FULL_43_12</name>
    <dbReference type="NCBI Taxonomy" id="1797776"/>
    <lineage>
        <taxon>Bacteria</taxon>
        <taxon>Candidatus Daviesiibacteriota</taxon>
    </lineage>
</organism>
<dbReference type="Proteomes" id="UP000177328">
    <property type="component" value="Unassembled WGS sequence"/>
</dbReference>
<sequence length="285" mass="32578">MPFRPPENFSREALVTTVAFGAIIVDPAGENVFTGLESMTERWHRRKQLGYPIETWLTAAGANKVRRNIETRAETVLRRAIGYDRWFRVSDGHGGLRTVKRHVVGEEVDGIPLDHRVRSKYLVSVVYVPPSTEKAKVRVWMENYLFLAKKMVEPKTPSKRDLTSPAWRSFRDLLAPFSDSYPAGRSYFASDFSQLPPELAADLALYLNSKQSQISSREQTIYVGDVMRRPGVLQGLRHTRALLDRFDEEPDFKMAYLRNPETSGYQPPVEPLMFSPPADFFQVLP</sequence>
<evidence type="ECO:0000313" key="2">
    <source>
        <dbReference type="Proteomes" id="UP000177328"/>
    </source>
</evidence>
<proteinExistence type="predicted"/>
<gene>
    <name evidence="1" type="ORF">A3D25_03660</name>
</gene>
<dbReference type="EMBL" id="MFDD01000014">
    <property type="protein sequence ID" value="OGE39881.1"/>
    <property type="molecule type" value="Genomic_DNA"/>
</dbReference>
<dbReference type="AlphaFoldDB" id="A0A1F5KGZ5"/>
<evidence type="ECO:0000313" key="1">
    <source>
        <dbReference type="EMBL" id="OGE39881.1"/>
    </source>
</evidence>
<accession>A0A1F5KGZ5</accession>
<name>A0A1F5KGZ5_9BACT</name>